<feature type="domain" description="Cytochrome c" evidence="5">
    <location>
        <begin position="34"/>
        <end position="107"/>
    </location>
</feature>
<evidence type="ECO:0000313" key="7">
    <source>
        <dbReference type="Proteomes" id="UP000518300"/>
    </source>
</evidence>
<dbReference type="GO" id="GO:0020037">
    <property type="term" value="F:heme binding"/>
    <property type="evidence" value="ECO:0007669"/>
    <property type="project" value="InterPro"/>
</dbReference>
<comment type="caution">
    <text evidence="6">The sequence shown here is derived from an EMBL/GenBank/DDBJ whole genome shotgun (WGS) entry which is preliminary data.</text>
</comment>
<dbReference type="RefSeq" id="WP_169347118.1">
    <property type="nucleotide sequence ID" value="NZ_JABBJJ010000112.1"/>
</dbReference>
<organism evidence="6 7">
    <name type="scientific">Pyxidicoccus fallax</name>
    <dbReference type="NCBI Taxonomy" id="394095"/>
    <lineage>
        <taxon>Bacteria</taxon>
        <taxon>Pseudomonadati</taxon>
        <taxon>Myxococcota</taxon>
        <taxon>Myxococcia</taxon>
        <taxon>Myxococcales</taxon>
        <taxon>Cystobacterineae</taxon>
        <taxon>Myxococcaceae</taxon>
        <taxon>Pyxidicoccus</taxon>
    </lineage>
</organism>
<keyword evidence="2 4" id="KW-0479">Metal-binding</keyword>
<evidence type="ECO:0000256" key="3">
    <source>
        <dbReference type="ARBA" id="ARBA00023004"/>
    </source>
</evidence>
<evidence type="ECO:0000256" key="2">
    <source>
        <dbReference type="ARBA" id="ARBA00022723"/>
    </source>
</evidence>
<keyword evidence="3 4" id="KW-0408">Iron</keyword>
<dbReference type="InterPro" id="IPR036909">
    <property type="entry name" value="Cyt_c-like_dom_sf"/>
</dbReference>
<dbReference type="InterPro" id="IPR009056">
    <property type="entry name" value="Cyt_c-like_dom"/>
</dbReference>
<dbReference type="SUPFAM" id="SSF46626">
    <property type="entry name" value="Cytochrome c"/>
    <property type="match status" value="1"/>
</dbReference>
<dbReference type="Gene3D" id="1.10.760.10">
    <property type="entry name" value="Cytochrome c-like domain"/>
    <property type="match status" value="1"/>
</dbReference>
<dbReference type="GO" id="GO:0009055">
    <property type="term" value="F:electron transfer activity"/>
    <property type="evidence" value="ECO:0007669"/>
    <property type="project" value="InterPro"/>
</dbReference>
<proteinExistence type="predicted"/>
<name>A0A848LJH3_9BACT</name>
<evidence type="ECO:0000256" key="4">
    <source>
        <dbReference type="PROSITE-ProRule" id="PRU00433"/>
    </source>
</evidence>
<dbReference type="GO" id="GO:0046872">
    <property type="term" value="F:metal ion binding"/>
    <property type="evidence" value="ECO:0007669"/>
    <property type="project" value="UniProtKB-KW"/>
</dbReference>
<evidence type="ECO:0000256" key="1">
    <source>
        <dbReference type="ARBA" id="ARBA00022617"/>
    </source>
</evidence>
<accession>A0A848LJH3</accession>
<reference evidence="6 7" key="1">
    <citation type="submission" date="2020-04" db="EMBL/GenBank/DDBJ databases">
        <title>Draft genome of Pyxidicoccus fallax type strain.</title>
        <authorList>
            <person name="Whitworth D.E."/>
        </authorList>
    </citation>
    <scope>NUCLEOTIDE SEQUENCE [LARGE SCALE GENOMIC DNA]</scope>
    <source>
        <strain evidence="6 7">DSM 14698</strain>
    </source>
</reference>
<dbReference type="AlphaFoldDB" id="A0A848LJH3"/>
<gene>
    <name evidence="6" type="ORF">HG543_23705</name>
</gene>
<sequence>MRTALLAVLALGAVTACGPSRRGPAFGTPREFTAQEQEGRVLFMRNCNMCHPGGSGGLGPSINNKPLPSAAMRVQIRQGVGSMPAFTDEMLNDAQVDAIIAYLNEMQEEKG</sequence>
<keyword evidence="1 4" id="KW-0349">Heme</keyword>
<dbReference type="Proteomes" id="UP000518300">
    <property type="component" value="Unassembled WGS sequence"/>
</dbReference>
<dbReference type="PROSITE" id="PS51257">
    <property type="entry name" value="PROKAR_LIPOPROTEIN"/>
    <property type="match status" value="1"/>
</dbReference>
<protein>
    <submittedName>
        <fullName evidence="6">Cytochrome c</fullName>
    </submittedName>
</protein>
<dbReference type="Pfam" id="PF13442">
    <property type="entry name" value="Cytochrome_CBB3"/>
    <property type="match status" value="1"/>
</dbReference>
<evidence type="ECO:0000313" key="6">
    <source>
        <dbReference type="EMBL" id="NMO17838.1"/>
    </source>
</evidence>
<keyword evidence="7" id="KW-1185">Reference proteome</keyword>
<dbReference type="EMBL" id="JABBJJ010000112">
    <property type="protein sequence ID" value="NMO17838.1"/>
    <property type="molecule type" value="Genomic_DNA"/>
</dbReference>
<evidence type="ECO:0000259" key="5">
    <source>
        <dbReference type="PROSITE" id="PS51007"/>
    </source>
</evidence>
<dbReference type="PROSITE" id="PS51007">
    <property type="entry name" value="CYTC"/>
    <property type="match status" value="1"/>
</dbReference>